<dbReference type="Pfam" id="PF02096">
    <property type="entry name" value="60KD_IMP"/>
    <property type="match status" value="1"/>
</dbReference>
<dbReference type="InterPro" id="IPR001708">
    <property type="entry name" value="YidC/ALB3/OXA1/COX18"/>
</dbReference>
<dbReference type="GO" id="GO:0005886">
    <property type="term" value="C:plasma membrane"/>
    <property type="evidence" value="ECO:0007669"/>
    <property type="project" value="UniProtKB-SubCell"/>
</dbReference>
<dbReference type="PANTHER" id="PTHR12428:SF65">
    <property type="entry name" value="CYTOCHROME C OXIDASE ASSEMBLY PROTEIN COX18, MITOCHONDRIAL"/>
    <property type="match status" value="1"/>
</dbReference>
<evidence type="ECO:0000256" key="8">
    <source>
        <dbReference type="ARBA" id="ARBA00023186"/>
    </source>
</evidence>
<evidence type="ECO:0000256" key="6">
    <source>
        <dbReference type="ARBA" id="ARBA00022989"/>
    </source>
</evidence>
<evidence type="ECO:0000256" key="11">
    <source>
        <dbReference type="SAM" id="Phobius"/>
    </source>
</evidence>
<dbReference type="RefSeq" id="WP_006599280.1">
    <property type="nucleotide sequence ID" value="NZ_GL622359.1"/>
</dbReference>
<dbReference type="OrthoDB" id="9780552at2"/>
<dbReference type="HOGENOM" id="CLU_036138_4_0_9"/>
<gene>
    <name evidence="13" type="ORF">HMP0721_1858</name>
</gene>
<keyword evidence="2" id="KW-0813">Transport</keyword>
<accession>E6MIM3</accession>
<feature type="transmembrane region" description="Helical" evidence="11">
    <location>
        <begin position="178"/>
        <end position="201"/>
    </location>
</feature>
<organism evidence="13 14">
    <name type="scientific">Pseudoramibacter alactolyticus ATCC 23263</name>
    <dbReference type="NCBI Taxonomy" id="887929"/>
    <lineage>
        <taxon>Bacteria</taxon>
        <taxon>Bacillati</taxon>
        <taxon>Bacillota</taxon>
        <taxon>Clostridia</taxon>
        <taxon>Eubacteriales</taxon>
        <taxon>Eubacteriaceae</taxon>
        <taxon>Pseudoramibacter</taxon>
    </lineage>
</organism>
<keyword evidence="6 11" id="KW-1133">Transmembrane helix</keyword>
<proteinExistence type="inferred from homology"/>
<evidence type="ECO:0000256" key="1">
    <source>
        <dbReference type="ARBA" id="ARBA00004651"/>
    </source>
</evidence>
<evidence type="ECO:0000256" key="9">
    <source>
        <dbReference type="RuleBase" id="RU003945"/>
    </source>
</evidence>
<comment type="similarity">
    <text evidence="9">Belongs to the OXA1/ALB3/YidC family.</text>
</comment>
<name>E6MIM3_9FIRM</name>
<evidence type="ECO:0000313" key="13">
    <source>
        <dbReference type="EMBL" id="EFV01119.1"/>
    </source>
</evidence>
<evidence type="ECO:0000256" key="10">
    <source>
        <dbReference type="SAM" id="MobiDB-lite"/>
    </source>
</evidence>
<dbReference type="GO" id="GO:0032977">
    <property type="term" value="F:membrane insertase activity"/>
    <property type="evidence" value="ECO:0007669"/>
    <property type="project" value="InterPro"/>
</dbReference>
<feature type="compositionally biased region" description="Basic residues" evidence="10">
    <location>
        <begin position="263"/>
        <end position="283"/>
    </location>
</feature>
<dbReference type="eggNOG" id="COG0706">
    <property type="taxonomic scope" value="Bacteria"/>
</dbReference>
<dbReference type="STRING" id="887929.HMP0721_1858"/>
<keyword evidence="8" id="KW-0143">Chaperone</keyword>
<feature type="compositionally biased region" description="Low complexity" evidence="10">
    <location>
        <begin position="248"/>
        <end position="261"/>
    </location>
</feature>
<evidence type="ECO:0000313" key="14">
    <source>
        <dbReference type="Proteomes" id="UP000004754"/>
    </source>
</evidence>
<comment type="caution">
    <text evidence="13">The sequence shown here is derived from an EMBL/GenBank/DDBJ whole genome shotgun (WGS) entry which is preliminary data.</text>
</comment>
<keyword evidence="7 11" id="KW-0472">Membrane</keyword>
<comment type="subcellular location">
    <subcellularLocation>
        <location evidence="1">Cell membrane</location>
        <topology evidence="1">Multi-pass membrane protein</topology>
    </subcellularLocation>
    <subcellularLocation>
        <location evidence="9">Membrane</location>
        <topology evidence="9">Multi-pass membrane protein</topology>
    </subcellularLocation>
</comment>
<feature type="transmembrane region" description="Helical" evidence="11">
    <location>
        <begin position="87"/>
        <end position="108"/>
    </location>
</feature>
<dbReference type="InterPro" id="IPR047196">
    <property type="entry name" value="YidC_ALB_C"/>
</dbReference>
<evidence type="ECO:0000256" key="3">
    <source>
        <dbReference type="ARBA" id="ARBA00022475"/>
    </source>
</evidence>
<feature type="transmembrane region" description="Helical" evidence="11">
    <location>
        <begin position="22"/>
        <end position="42"/>
    </location>
</feature>
<protein>
    <submittedName>
        <fullName evidence="13">Membrane protein insertase, YidC/Oxa1 family</fullName>
    </submittedName>
</protein>
<keyword evidence="14" id="KW-1185">Reference proteome</keyword>
<dbReference type="NCBIfam" id="TIGR03592">
    <property type="entry name" value="yidC_oxa1_cterm"/>
    <property type="match status" value="1"/>
</dbReference>
<evidence type="ECO:0000259" key="12">
    <source>
        <dbReference type="Pfam" id="PF02096"/>
    </source>
</evidence>
<dbReference type="PANTHER" id="PTHR12428">
    <property type="entry name" value="OXA1"/>
    <property type="match status" value="1"/>
</dbReference>
<evidence type="ECO:0000256" key="4">
    <source>
        <dbReference type="ARBA" id="ARBA00022692"/>
    </source>
</evidence>
<keyword evidence="5" id="KW-0653">Protein transport</keyword>
<dbReference type="GO" id="GO:0051205">
    <property type="term" value="P:protein insertion into membrane"/>
    <property type="evidence" value="ECO:0007669"/>
    <property type="project" value="TreeGrafter"/>
</dbReference>
<dbReference type="CDD" id="cd20070">
    <property type="entry name" value="5TM_YidC_Alb3"/>
    <property type="match status" value="1"/>
</dbReference>
<keyword evidence="3" id="KW-1003">Cell membrane</keyword>
<feature type="compositionally biased region" description="Basic and acidic residues" evidence="10">
    <location>
        <begin position="225"/>
        <end position="245"/>
    </location>
</feature>
<reference evidence="13 14" key="1">
    <citation type="submission" date="2010-12" db="EMBL/GenBank/DDBJ databases">
        <authorList>
            <person name="Muzny D."/>
            <person name="Qin X."/>
            <person name="Deng J."/>
            <person name="Jiang H."/>
            <person name="Liu Y."/>
            <person name="Qu J."/>
            <person name="Song X.-Z."/>
            <person name="Zhang L."/>
            <person name="Thornton R."/>
            <person name="Coyle M."/>
            <person name="Francisco L."/>
            <person name="Jackson L."/>
            <person name="Javaid M."/>
            <person name="Korchina V."/>
            <person name="Kovar C."/>
            <person name="Mata R."/>
            <person name="Mathew T."/>
            <person name="Ngo R."/>
            <person name="Nguyen L."/>
            <person name="Nguyen N."/>
            <person name="Okwuonu G."/>
            <person name="Ongeri F."/>
            <person name="Pham C."/>
            <person name="Simmons D."/>
            <person name="Wilczek-Boney K."/>
            <person name="Hale W."/>
            <person name="Jakkamsetti A."/>
            <person name="Pham P."/>
            <person name="Ruth R."/>
            <person name="San Lucas F."/>
            <person name="Warren J."/>
            <person name="Zhang J."/>
            <person name="Zhao Z."/>
            <person name="Zhou C."/>
            <person name="Zhu D."/>
            <person name="Lee S."/>
            <person name="Bess C."/>
            <person name="Blankenburg K."/>
            <person name="Forbes L."/>
            <person name="Fu Q."/>
            <person name="Gubbala S."/>
            <person name="Hirani K."/>
            <person name="Jayaseelan J.C."/>
            <person name="Lara F."/>
            <person name="Munidasa M."/>
            <person name="Palculict T."/>
            <person name="Patil S."/>
            <person name="Pu L.-L."/>
            <person name="Saada N."/>
            <person name="Tang L."/>
            <person name="Weissenberger G."/>
            <person name="Zhu Y."/>
            <person name="Hemphill L."/>
            <person name="Shang Y."/>
            <person name="Youmans B."/>
            <person name="Ayvaz T."/>
            <person name="Ross M."/>
            <person name="Santibanez J."/>
            <person name="Aqrawi P."/>
            <person name="Gross S."/>
            <person name="Joshi V."/>
            <person name="Fowler G."/>
            <person name="Nazareth L."/>
            <person name="Reid J."/>
            <person name="Worley K."/>
            <person name="Petrosino J."/>
            <person name="Highlander S."/>
            <person name="Gibbs R."/>
        </authorList>
    </citation>
    <scope>NUCLEOTIDE SEQUENCE [LARGE SCALE GENOMIC DNA]</scope>
    <source>
        <strain evidence="13 14">ATCC 23263</strain>
    </source>
</reference>
<feature type="domain" description="Membrane insertase YidC/Oxa/ALB C-terminal" evidence="12">
    <location>
        <begin position="22"/>
        <end position="215"/>
    </location>
</feature>
<evidence type="ECO:0000256" key="7">
    <source>
        <dbReference type="ARBA" id="ARBA00023136"/>
    </source>
</evidence>
<keyword evidence="4 9" id="KW-0812">Transmembrane</keyword>
<evidence type="ECO:0000256" key="2">
    <source>
        <dbReference type="ARBA" id="ARBA00022448"/>
    </source>
</evidence>
<sequence>MNILYQAFGFVLYQIYNLVKDYGFAVILFTIIVKTIILPLNIKQTNSMREMQAVQPELNNLQKKYKNNPEKLNAETMKLYKLYNVNPMAGCLPLLIQLPIIWGLFGALRSPAKYVFTNGNLSALRAGFYWIPNLGKPDPYFVLPILCVVLTFITQWYMMRFQDDGNKAAQSSQKVMLYVMPLMIGWFAVKMPAGVALYWVVQNAYTFVQQFLVMRKPVEKVSIEEAERRVEEAKRQEKKEKKSMLKEQSQMRQQQMTGQSGKTAKKKASRPKTKPASSRRKVVTKIPQSDERTKKS</sequence>
<dbReference type="GO" id="GO:0015031">
    <property type="term" value="P:protein transport"/>
    <property type="evidence" value="ECO:0007669"/>
    <property type="project" value="UniProtKB-KW"/>
</dbReference>
<feature type="region of interest" description="Disordered" evidence="10">
    <location>
        <begin position="225"/>
        <end position="296"/>
    </location>
</feature>
<dbReference type="EMBL" id="AEQN01000023">
    <property type="protein sequence ID" value="EFV01119.1"/>
    <property type="molecule type" value="Genomic_DNA"/>
</dbReference>
<dbReference type="InterPro" id="IPR028055">
    <property type="entry name" value="YidC/Oxa/ALB_C"/>
</dbReference>
<dbReference type="Proteomes" id="UP000004754">
    <property type="component" value="Unassembled WGS sequence"/>
</dbReference>
<dbReference type="AlphaFoldDB" id="E6MIM3"/>
<evidence type="ECO:0000256" key="5">
    <source>
        <dbReference type="ARBA" id="ARBA00022927"/>
    </source>
</evidence>
<feature type="transmembrane region" description="Helical" evidence="11">
    <location>
        <begin position="140"/>
        <end position="158"/>
    </location>
</feature>